<keyword evidence="2" id="KW-1185">Reference proteome</keyword>
<accession>A0A195FSE1</accession>
<proteinExistence type="predicted"/>
<evidence type="ECO:0000313" key="1">
    <source>
        <dbReference type="EMBL" id="KYN42819.1"/>
    </source>
</evidence>
<dbReference type="EMBL" id="KQ981305">
    <property type="protein sequence ID" value="KYN42819.1"/>
    <property type="molecule type" value="Genomic_DNA"/>
</dbReference>
<reference evidence="1 2" key="1">
    <citation type="submission" date="2016-03" db="EMBL/GenBank/DDBJ databases">
        <title>Trachymyrmex septentrionalis WGS genome.</title>
        <authorList>
            <person name="Nygaard S."/>
            <person name="Hu H."/>
            <person name="Boomsma J."/>
            <person name="Zhang G."/>
        </authorList>
    </citation>
    <scope>NUCLEOTIDE SEQUENCE [LARGE SCALE GENOMIC DNA]</scope>
    <source>
        <strain evidence="1">Tsep2-gDNA-1</strain>
        <tissue evidence="1">Whole body</tissue>
    </source>
</reference>
<dbReference type="Proteomes" id="UP000078541">
    <property type="component" value="Unassembled WGS sequence"/>
</dbReference>
<dbReference type="AlphaFoldDB" id="A0A195FSE1"/>
<name>A0A195FSE1_9HYME</name>
<sequence length="106" mass="12845">MRWPSGPPPIYIYIYIYMFMRGSGRNEFYTSRENIHSMIILFCEILMNDSIEYFFLHNLTVGLILRDYFELQEIPFLGEYSNSESYRGVEAPFRMRKGPKQERHRE</sequence>
<protein>
    <submittedName>
        <fullName evidence="1">Uncharacterized protein</fullName>
    </submittedName>
</protein>
<evidence type="ECO:0000313" key="2">
    <source>
        <dbReference type="Proteomes" id="UP000078541"/>
    </source>
</evidence>
<gene>
    <name evidence="1" type="ORF">ALC56_02621</name>
</gene>
<organism evidence="1 2">
    <name type="scientific">Trachymyrmex septentrionalis</name>
    <dbReference type="NCBI Taxonomy" id="34720"/>
    <lineage>
        <taxon>Eukaryota</taxon>
        <taxon>Metazoa</taxon>
        <taxon>Ecdysozoa</taxon>
        <taxon>Arthropoda</taxon>
        <taxon>Hexapoda</taxon>
        <taxon>Insecta</taxon>
        <taxon>Pterygota</taxon>
        <taxon>Neoptera</taxon>
        <taxon>Endopterygota</taxon>
        <taxon>Hymenoptera</taxon>
        <taxon>Apocrita</taxon>
        <taxon>Aculeata</taxon>
        <taxon>Formicoidea</taxon>
        <taxon>Formicidae</taxon>
        <taxon>Myrmicinae</taxon>
        <taxon>Trachymyrmex</taxon>
    </lineage>
</organism>